<evidence type="ECO:0000313" key="3">
    <source>
        <dbReference type="Proteomes" id="UP000005222"/>
    </source>
</evidence>
<dbReference type="eggNOG" id="ENOG502RJGT">
    <property type="taxonomic scope" value="Eukaryota"/>
</dbReference>
<organism evidence="2 3">
    <name type="scientific">Pichia sorbitophila (strain ATCC MYA-4447 / BCRC 22081 / CBS 7064 / NBRC 10061 / NRRL Y-12695)</name>
    <name type="common">Hybrid yeast</name>
    <dbReference type="NCBI Taxonomy" id="559304"/>
    <lineage>
        <taxon>Eukaryota</taxon>
        <taxon>Fungi</taxon>
        <taxon>Dikarya</taxon>
        <taxon>Ascomycota</taxon>
        <taxon>Saccharomycotina</taxon>
        <taxon>Pichiomycetes</taxon>
        <taxon>Debaryomycetaceae</taxon>
        <taxon>Millerozyma</taxon>
    </lineage>
</organism>
<sequence>MAEQGQSRSDDTGNESGHRPDNEDQDIEGHHPIELIAHSILGGPLDRLQEDFESLGSSQYILLNRIRLIEERLESLKTVMFEEENTLDEKEVLEGIEKVKQIRKRLYSTLKTLDKVEKRVEFVAQKTGT</sequence>
<accession>G8YUK5</accession>
<proteinExistence type="predicted"/>
<dbReference type="InParanoid" id="G8YUK5"/>
<name>G8YUK5_PICSO</name>
<gene>
    <name evidence="2" type="primary">Piso0_000120</name>
    <name evidence="2" type="ORF">GNLVRS01_PISO0A02442g</name>
</gene>
<keyword evidence="3" id="KW-1185">Reference proteome</keyword>
<dbReference type="FunCoup" id="G8YUK5">
    <property type="interactions" value="41"/>
</dbReference>
<feature type="compositionally biased region" description="Basic and acidic residues" evidence="1">
    <location>
        <begin position="8"/>
        <end position="31"/>
    </location>
</feature>
<dbReference type="AlphaFoldDB" id="G8YUK5"/>
<evidence type="ECO:0000313" key="2">
    <source>
        <dbReference type="EMBL" id="CCE72538.1"/>
    </source>
</evidence>
<evidence type="ECO:0000256" key="1">
    <source>
        <dbReference type="SAM" id="MobiDB-lite"/>
    </source>
</evidence>
<dbReference type="EMBL" id="FO082059">
    <property type="protein sequence ID" value="CCE72538.1"/>
    <property type="molecule type" value="Genomic_DNA"/>
</dbReference>
<feature type="region of interest" description="Disordered" evidence="1">
    <location>
        <begin position="1"/>
        <end position="31"/>
    </location>
</feature>
<dbReference type="HOGENOM" id="CLU_160155_0_0_1"/>
<protein>
    <submittedName>
        <fullName evidence="2">Piso0_000120 protein</fullName>
    </submittedName>
</protein>
<dbReference type="OrthoDB" id="3989460at2759"/>
<reference evidence="2 3" key="1">
    <citation type="journal article" date="2012" name="G3 (Bethesda)">
        <title>Pichia sorbitophila, an interspecies yeast hybrid reveals early steps of genome resolution following polyploidization.</title>
        <authorList>
            <person name="Leh Louis V."/>
            <person name="Despons L."/>
            <person name="Friedrich A."/>
            <person name="Martin T."/>
            <person name="Durrens P."/>
            <person name="Casaregola S."/>
            <person name="Neuveglise C."/>
            <person name="Fairhead C."/>
            <person name="Marck C."/>
            <person name="Cruz J.A."/>
            <person name="Straub M.L."/>
            <person name="Kugler V."/>
            <person name="Sacerdot C."/>
            <person name="Uzunov Z."/>
            <person name="Thierry A."/>
            <person name="Weiss S."/>
            <person name="Bleykasten C."/>
            <person name="De Montigny J."/>
            <person name="Jacques N."/>
            <person name="Jung P."/>
            <person name="Lemaire M."/>
            <person name="Mallet S."/>
            <person name="Morel G."/>
            <person name="Richard G.F."/>
            <person name="Sarkar A."/>
            <person name="Savel G."/>
            <person name="Schacherer J."/>
            <person name="Seret M.L."/>
            <person name="Talla E."/>
            <person name="Samson G."/>
            <person name="Jubin C."/>
            <person name="Poulain J."/>
            <person name="Vacherie B."/>
            <person name="Barbe V."/>
            <person name="Pelletier E."/>
            <person name="Sherman D.J."/>
            <person name="Westhof E."/>
            <person name="Weissenbach J."/>
            <person name="Baret P.V."/>
            <person name="Wincker P."/>
            <person name="Gaillardin C."/>
            <person name="Dujon B."/>
            <person name="Souciet J.L."/>
        </authorList>
    </citation>
    <scope>NUCLEOTIDE SEQUENCE [LARGE SCALE GENOMIC DNA]</scope>
    <source>
        <strain evidence="3">ATCC MYA-4447 / BCRC 22081 / CBS 7064 / NBRC 10061 / NRRL Y-12695</strain>
    </source>
</reference>
<dbReference type="Proteomes" id="UP000005222">
    <property type="component" value="Chromosome A"/>
</dbReference>
<dbReference type="OMA" id="ESIEMRV"/>